<comment type="caution">
    <text evidence="10">The sequence shown here is derived from an EMBL/GenBank/DDBJ whole genome shotgun (WGS) entry which is preliminary data.</text>
</comment>
<evidence type="ECO:0000256" key="6">
    <source>
        <dbReference type="ARBA" id="ARBA00023128"/>
    </source>
</evidence>
<dbReference type="HAMAP" id="MF_01106">
    <property type="entry name" value="ArgJ"/>
    <property type="match status" value="1"/>
</dbReference>
<feature type="site" description="Involved in the stabilization of negative charge on the oxyanion by the formation of the oxyanion hole" evidence="9">
    <location>
        <position position="157"/>
    </location>
</feature>
<evidence type="ECO:0000313" key="10">
    <source>
        <dbReference type="EMBL" id="KAG0322654.1"/>
    </source>
</evidence>
<dbReference type="GO" id="GO:0004358">
    <property type="term" value="F:L-glutamate N-acetyltransferase activity, acting on acetyl-L-ornithine as donor"/>
    <property type="evidence" value="ECO:0007669"/>
    <property type="project" value="UniProtKB-UniRule"/>
</dbReference>
<dbReference type="PANTHER" id="PTHR23100">
    <property type="entry name" value="ARGININE BIOSYNTHESIS BIFUNCTIONAL PROTEIN ARGJ"/>
    <property type="match status" value="1"/>
</dbReference>
<comment type="pathway">
    <text evidence="9">Amino-acid biosynthesis; L-arginine biosynthesis; L-ornithine and N-acetyl-L-glutamate from L-glutamate and N(2)-acetyl-L-ornithine (cyclic): step 1/1.</text>
</comment>
<protein>
    <recommendedName>
        <fullName evidence="9">Arginine biosynthesis bifunctional protein ArgJ, mitochondrial</fullName>
    </recommendedName>
    <domain>
        <recommendedName>
            <fullName evidence="9">Glutamate N-acetyltransferase</fullName>
            <shortName evidence="9">GAT</shortName>
            <ecNumber evidence="9">2.3.1.35</ecNumber>
        </recommendedName>
        <alternativeName>
            <fullName evidence="9">Ornithine acetyltransferase</fullName>
            <shortName evidence="9">OATase</shortName>
        </alternativeName>
        <alternativeName>
            <fullName evidence="9">Ornithine transacetylase</fullName>
        </alternativeName>
    </domain>
    <domain>
        <recommendedName>
            <fullName evidence="9">Amino-acid acetyltransferase</fullName>
            <ecNumber evidence="9">2.3.1.1</ecNumber>
        </recommendedName>
        <alternativeName>
            <fullName evidence="9">N-acetylglutamate synthase</fullName>
            <shortName evidence="9">AGS</shortName>
        </alternativeName>
    </domain>
    <component>
        <recommendedName>
            <fullName evidence="9">Arginine biosynthesis bifunctional protein ArgJ alpha chain</fullName>
        </recommendedName>
    </component>
    <component>
        <recommendedName>
            <fullName evidence="9">Arginine biosynthesis bifunctional protein ArgJ beta chain</fullName>
        </recommendedName>
    </component>
</protein>
<proteinExistence type="inferred from homology"/>
<dbReference type="GO" id="GO:0004042">
    <property type="term" value="F:L-glutamate N-acetyltransferase activity"/>
    <property type="evidence" value="ECO:0007669"/>
    <property type="project" value="UniProtKB-UniRule"/>
</dbReference>
<dbReference type="Gene3D" id="3.60.70.12">
    <property type="entry name" value="L-amino peptidase D-ALA esterase/amidase"/>
    <property type="match status" value="1"/>
</dbReference>
<feature type="chain" id="PRO_5040555885" description="Arginine biosynthesis bifunctional protein ArgJ alpha chain" evidence="9">
    <location>
        <begin position="1"/>
        <end position="233"/>
    </location>
</feature>
<dbReference type="AlphaFoldDB" id="A0A9P6RLX4"/>
<evidence type="ECO:0000256" key="9">
    <source>
        <dbReference type="HAMAP-Rule" id="MF_03124"/>
    </source>
</evidence>
<keyword evidence="7 9" id="KW-0511">Multifunctional enzyme</keyword>
<keyword evidence="4 9" id="KW-0808">Transferase</keyword>
<dbReference type="FunFam" id="3.60.70.12:FF:000002">
    <property type="entry name" value="Arginine biosynthesis bifunctional protein ArgJ, mitochondrial"/>
    <property type="match status" value="1"/>
</dbReference>
<dbReference type="Proteomes" id="UP000738325">
    <property type="component" value="Unassembled WGS sequence"/>
</dbReference>
<dbReference type="InterPro" id="IPR042195">
    <property type="entry name" value="ArgJ_beta_C"/>
</dbReference>
<feature type="binding site" evidence="9">
    <location>
        <position position="223"/>
    </location>
    <ligand>
        <name>substrate</name>
    </ligand>
</feature>
<organism evidence="10 11">
    <name type="scientific">Dissophora globulifera</name>
    <dbReference type="NCBI Taxonomy" id="979702"/>
    <lineage>
        <taxon>Eukaryota</taxon>
        <taxon>Fungi</taxon>
        <taxon>Fungi incertae sedis</taxon>
        <taxon>Mucoromycota</taxon>
        <taxon>Mortierellomycotina</taxon>
        <taxon>Mortierellomycetes</taxon>
        <taxon>Mortierellales</taxon>
        <taxon>Mortierellaceae</taxon>
        <taxon>Dissophora</taxon>
    </lineage>
</organism>
<feature type="site" description="Involved in the stabilization of negative charge on the oxyanion by the formation of the oxyanion hole" evidence="9">
    <location>
        <position position="156"/>
    </location>
</feature>
<keyword evidence="3 9" id="KW-0028">Amino-acid biosynthesis</keyword>
<comment type="PTM">
    <text evidence="9">The alpha and beta chains are autoproteolytically processed from a single precursor protein within the mitochondrion.</text>
</comment>
<keyword evidence="8 9" id="KW-0012">Acyltransferase</keyword>
<keyword evidence="11" id="KW-1185">Reference proteome</keyword>
<dbReference type="InterPro" id="IPR002813">
    <property type="entry name" value="Arg_biosynth_ArgJ"/>
</dbReference>
<comment type="similarity">
    <text evidence="1 9">Belongs to the ArgJ family.</text>
</comment>
<comment type="subunit">
    <text evidence="9">Heterodimer of an alpha and a beta chain.</text>
</comment>
<reference evidence="10" key="1">
    <citation type="journal article" date="2020" name="Fungal Divers.">
        <title>Resolving the Mortierellaceae phylogeny through synthesis of multi-gene phylogenetics and phylogenomics.</title>
        <authorList>
            <person name="Vandepol N."/>
            <person name="Liber J."/>
            <person name="Desiro A."/>
            <person name="Na H."/>
            <person name="Kennedy M."/>
            <person name="Barry K."/>
            <person name="Grigoriev I.V."/>
            <person name="Miller A.N."/>
            <person name="O'Donnell K."/>
            <person name="Stajich J.E."/>
            <person name="Bonito G."/>
        </authorList>
    </citation>
    <scope>NUCLEOTIDE SEQUENCE</scope>
    <source>
        <strain evidence="10">REB-010B</strain>
    </source>
</reference>
<comment type="pathway">
    <text evidence="9">Amino-acid biosynthesis; L-arginine biosynthesis; N(2)-acetyl-L-ornithine from L-glutamate: step 1/4.</text>
</comment>
<keyword evidence="5 9" id="KW-0068">Autocatalytic cleavage</keyword>
<dbReference type="NCBIfam" id="TIGR00120">
    <property type="entry name" value="ArgJ"/>
    <property type="match status" value="1"/>
</dbReference>
<dbReference type="EC" id="2.3.1.35" evidence="9"/>
<evidence type="ECO:0000256" key="7">
    <source>
        <dbReference type="ARBA" id="ARBA00023268"/>
    </source>
</evidence>
<keyword evidence="6 9" id="KW-0496">Mitochondrion</keyword>
<evidence type="ECO:0000313" key="11">
    <source>
        <dbReference type="Proteomes" id="UP000738325"/>
    </source>
</evidence>
<dbReference type="EMBL" id="JAAAIP010000205">
    <property type="protein sequence ID" value="KAG0322654.1"/>
    <property type="molecule type" value="Genomic_DNA"/>
</dbReference>
<dbReference type="GO" id="GO:0006526">
    <property type="term" value="P:L-arginine biosynthetic process"/>
    <property type="evidence" value="ECO:0007669"/>
    <property type="project" value="UniProtKB-UniRule"/>
</dbReference>
<feature type="binding site" evidence="9">
    <location>
        <position position="457"/>
    </location>
    <ligand>
        <name>substrate</name>
    </ligand>
</feature>
<evidence type="ECO:0000256" key="5">
    <source>
        <dbReference type="ARBA" id="ARBA00022813"/>
    </source>
</evidence>
<dbReference type="InterPro" id="IPR016117">
    <property type="entry name" value="ArgJ-like_dom_sf"/>
</dbReference>
<dbReference type="PANTHER" id="PTHR23100:SF0">
    <property type="entry name" value="ARGININE BIOSYNTHESIS BIFUNCTIONAL PROTEIN ARGJ, MITOCHONDRIAL"/>
    <property type="match status" value="1"/>
</dbReference>
<evidence type="ECO:0000256" key="1">
    <source>
        <dbReference type="ARBA" id="ARBA00006774"/>
    </source>
</evidence>
<comment type="function">
    <text evidence="9">Catalyzes two activities which are involved in the cyclic version of arginine biosynthesis: the synthesis of acetylglutamate from glutamate and acetyl-CoA, and of ornithine by transacetylation between acetylornithine and glutamate.</text>
</comment>
<name>A0A9P6RLX4_9FUNG</name>
<dbReference type="FunFam" id="3.10.20.340:FF:000002">
    <property type="entry name" value="Arginine biosynthesis bifunctional protein ArgJ, mitochondrial"/>
    <property type="match status" value="1"/>
</dbReference>
<evidence type="ECO:0000256" key="4">
    <source>
        <dbReference type="ARBA" id="ARBA00022679"/>
    </source>
</evidence>
<keyword evidence="2 9" id="KW-0055">Arginine biosynthesis</keyword>
<dbReference type="CDD" id="cd02152">
    <property type="entry name" value="OAT"/>
    <property type="match status" value="1"/>
</dbReference>
<evidence type="ECO:0000256" key="3">
    <source>
        <dbReference type="ARBA" id="ARBA00022605"/>
    </source>
</evidence>
<dbReference type="EC" id="2.3.1.1" evidence="9"/>
<gene>
    <name evidence="10" type="ORF">BGZ99_003201</name>
</gene>
<accession>A0A9P6RLX4</accession>
<comment type="catalytic activity">
    <reaction evidence="9">
        <text>L-glutamate + acetyl-CoA = N-acetyl-L-glutamate + CoA + H(+)</text>
        <dbReference type="Rhea" id="RHEA:24292"/>
        <dbReference type="ChEBI" id="CHEBI:15378"/>
        <dbReference type="ChEBI" id="CHEBI:29985"/>
        <dbReference type="ChEBI" id="CHEBI:44337"/>
        <dbReference type="ChEBI" id="CHEBI:57287"/>
        <dbReference type="ChEBI" id="CHEBI:57288"/>
        <dbReference type="EC" id="2.3.1.1"/>
    </reaction>
</comment>
<dbReference type="Pfam" id="PF01960">
    <property type="entry name" value="ArgJ"/>
    <property type="match status" value="1"/>
</dbReference>
<feature type="site" description="Cleavage; by autolysis" evidence="9">
    <location>
        <begin position="233"/>
        <end position="234"/>
    </location>
</feature>
<comment type="catalytic activity">
    <reaction evidence="9">
        <text>N(2)-acetyl-L-ornithine + L-glutamate = N-acetyl-L-glutamate + L-ornithine</text>
        <dbReference type="Rhea" id="RHEA:15349"/>
        <dbReference type="ChEBI" id="CHEBI:29985"/>
        <dbReference type="ChEBI" id="CHEBI:44337"/>
        <dbReference type="ChEBI" id="CHEBI:46911"/>
        <dbReference type="ChEBI" id="CHEBI:57805"/>
        <dbReference type="EC" id="2.3.1.35"/>
    </reaction>
</comment>
<evidence type="ECO:0000256" key="2">
    <source>
        <dbReference type="ARBA" id="ARBA00022571"/>
    </source>
</evidence>
<dbReference type="Gene3D" id="3.30.2330.10">
    <property type="entry name" value="arginine biosynthesis bifunctional protein suprefamily"/>
    <property type="match status" value="1"/>
</dbReference>
<dbReference type="NCBIfam" id="NF003802">
    <property type="entry name" value="PRK05388.1"/>
    <property type="match status" value="1"/>
</dbReference>
<comment type="subcellular location">
    <subcellularLocation>
        <location evidence="9">Mitochondrion matrix</location>
    </subcellularLocation>
</comment>
<dbReference type="SUPFAM" id="SSF56266">
    <property type="entry name" value="DmpA/ArgJ-like"/>
    <property type="match status" value="1"/>
</dbReference>
<dbReference type="OrthoDB" id="4199794at2759"/>
<feature type="binding site" evidence="9">
    <location>
        <position position="195"/>
    </location>
    <ligand>
        <name>substrate</name>
    </ligand>
</feature>
<dbReference type="GO" id="GO:0005759">
    <property type="term" value="C:mitochondrial matrix"/>
    <property type="evidence" value="ECO:0007669"/>
    <property type="project" value="UniProtKB-SubCell"/>
</dbReference>
<feature type="chain" id="PRO_5040555884" description="Arginine biosynthesis bifunctional protein ArgJ beta chain" evidence="9">
    <location>
        <begin position="234"/>
        <end position="457"/>
    </location>
</feature>
<sequence>MSFLSLSRRSFASLNQASTSVARAYSTKAPPSAATLPESKKRLIPTSGTYPKGFLVSGIASHVKKTGAKDLALITSPTYPCSAAAVFTKNVFQAAPVLVSKERLQDNGGKAIHGMVTNSGCANAVTGSKGLENAQQMQEALDALTGHQRSSLVMSTGVIGQHLNMDKILPGIQASKSHLGDQHEHWMDCAQAYMTTDTFPKLRSKVFQLPESKVEYRMAGITKGAGMIHPNMATLLGTIVTDLGVAPGVLQYALTHAVDRSFNAISVDGDMSTNDTVALLANAGATDGKIVIDAVATKDFEAFRENLTEFAQELSQLVVRDGEGATKFVKVSVEGAPSFEAAKTVASTIATSSLVKTALYGQDANWGRILCAVGYSGVNEIDPKKVSVSFVPTDNSEPLKLLVNGEPEKVDEARASEILKMEDLEIRVELNLGTEKTAYWTCDLSHDYISINADYRS</sequence>
<dbReference type="Gene3D" id="3.10.20.340">
    <property type="entry name" value="ArgJ beta chain, C-terminal domain"/>
    <property type="match status" value="1"/>
</dbReference>
<feature type="binding site" evidence="9">
    <location>
        <position position="452"/>
    </location>
    <ligand>
        <name>substrate</name>
    </ligand>
</feature>
<evidence type="ECO:0000256" key="8">
    <source>
        <dbReference type="ARBA" id="ARBA00023315"/>
    </source>
</evidence>
<feature type="binding site" evidence="9">
    <location>
        <position position="234"/>
    </location>
    <ligand>
        <name>substrate</name>
    </ligand>
</feature>
<dbReference type="GO" id="GO:0006592">
    <property type="term" value="P:ornithine biosynthetic process"/>
    <property type="evidence" value="ECO:0007669"/>
    <property type="project" value="TreeGrafter"/>
</dbReference>
<feature type="binding site" evidence="9">
    <location>
        <position position="323"/>
    </location>
    <ligand>
        <name>substrate</name>
    </ligand>
</feature>
<feature type="active site" description="Nucleophile" evidence="9">
    <location>
        <position position="234"/>
    </location>
</feature>